<keyword evidence="1 3" id="KW-0472">Membrane</keyword>
<protein>
    <submittedName>
        <fullName evidence="5">OmpA family protein</fullName>
    </submittedName>
</protein>
<feature type="transmembrane region" description="Helical" evidence="3">
    <location>
        <begin position="21"/>
        <end position="42"/>
    </location>
</feature>
<feature type="domain" description="OmpA-like" evidence="4">
    <location>
        <begin position="498"/>
        <end position="615"/>
    </location>
</feature>
<dbReference type="OrthoDB" id="5525824at2"/>
<keyword evidence="3" id="KW-1133">Transmembrane helix</keyword>
<evidence type="ECO:0000313" key="5">
    <source>
        <dbReference type="EMBL" id="TXB70528.1"/>
    </source>
</evidence>
<dbReference type="EMBL" id="VOPL01000001">
    <property type="protein sequence ID" value="TXB70528.1"/>
    <property type="molecule type" value="Genomic_DNA"/>
</dbReference>
<dbReference type="SUPFAM" id="SSF103088">
    <property type="entry name" value="OmpA-like"/>
    <property type="match status" value="1"/>
</dbReference>
<accession>A0A5C6S829</accession>
<dbReference type="InterPro" id="IPR036737">
    <property type="entry name" value="OmpA-like_sf"/>
</dbReference>
<keyword evidence="6" id="KW-1185">Reference proteome</keyword>
<dbReference type="RefSeq" id="WP_147095969.1">
    <property type="nucleotide sequence ID" value="NZ_JBHUFH010000002.1"/>
</dbReference>
<dbReference type="AlphaFoldDB" id="A0A5C6S829"/>
<dbReference type="Pfam" id="PF00691">
    <property type="entry name" value="OmpA"/>
    <property type="match status" value="1"/>
</dbReference>
<sequence length="723" mass="75667">MNDQPTDEQSAERAQPGKRRAAGLLVSVVLLAGAGVGSWQAATRIATGIETSTARQVREALNVEGQGWASVRTDGLNVRLSGTAPDEVARFRVLTTASGIVDDRRIIDEMQIAQRDMLDPPDFTLEVMRQGNDTSLIGLVPARTDRTALAQKLTSGDISVADLTSTAAFPAPDEWQPALDYAVRAAQMIDQGTISVTPGRVRIEANVHGPDDKTRLDAELRNSAPEDLATEITVTAPLPVIAPYLLRISRDAEGVAVLETCAADSAPARDTILSAAKAAGAGTDAECALGIGAPAGWVQAASAAIAALERLGAGTLEINDRSIRMTAAAEVAPDALTGEMNRLTSALPDGWTLSSAQAEPAPAEGPPTFTASIDSAGQGTISGVIPDPTMRETVQSLARAQLGPVEGELSVNPALRDGWALRVMAGLDAVGVIDEGLLEVTDQMIRLSGVSGDRVAPEKAIAALAARLGEGADYELAIAYDRFRDPTLELPSGASCVDRLNAVMLQSEIGFEPGGAIIAGNIEPVIEEMRPILAECGDYRMEIAGHTDAQGGDESNLQLSRARADSVLNALRNAGLAVQNMVAQGYGETRPIAENDTEEGREANRRIEVTLISPDPVRVPVASVPVIAGKTPSAEAAAETLRRAQPAEDAPEALSATDLTGERGIPDPMGDEVQILSSPPRIEPPATIQEATPDTPRPPDRPDDVSALNDETGTQPPPEEDAQ</sequence>
<name>A0A5C6S829_9RHOB</name>
<dbReference type="Gene3D" id="3.40.1520.20">
    <property type="match status" value="2"/>
</dbReference>
<keyword evidence="3" id="KW-0812">Transmembrane</keyword>
<evidence type="ECO:0000256" key="2">
    <source>
        <dbReference type="SAM" id="MobiDB-lite"/>
    </source>
</evidence>
<dbReference type="InterPro" id="IPR050330">
    <property type="entry name" value="Bact_OuterMem_StrucFunc"/>
</dbReference>
<dbReference type="PANTHER" id="PTHR30329">
    <property type="entry name" value="STATOR ELEMENT OF FLAGELLAR MOTOR COMPLEX"/>
    <property type="match status" value="1"/>
</dbReference>
<evidence type="ECO:0000256" key="3">
    <source>
        <dbReference type="SAM" id="Phobius"/>
    </source>
</evidence>
<dbReference type="PANTHER" id="PTHR30329:SF21">
    <property type="entry name" value="LIPOPROTEIN YIAD-RELATED"/>
    <property type="match status" value="1"/>
</dbReference>
<organism evidence="5 6">
    <name type="scientific">Paracoccus aurantiacus</name>
    <dbReference type="NCBI Taxonomy" id="2599412"/>
    <lineage>
        <taxon>Bacteria</taxon>
        <taxon>Pseudomonadati</taxon>
        <taxon>Pseudomonadota</taxon>
        <taxon>Alphaproteobacteria</taxon>
        <taxon>Rhodobacterales</taxon>
        <taxon>Paracoccaceae</taxon>
        <taxon>Paracoccus</taxon>
    </lineage>
</organism>
<dbReference type="CDD" id="cd07185">
    <property type="entry name" value="OmpA_C-like"/>
    <property type="match status" value="1"/>
</dbReference>
<gene>
    <name evidence="5" type="ORF">FQV27_01245</name>
</gene>
<dbReference type="Gene3D" id="3.30.1330.60">
    <property type="entry name" value="OmpA-like domain"/>
    <property type="match status" value="1"/>
</dbReference>
<dbReference type="GO" id="GO:0016020">
    <property type="term" value="C:membrane"/>
    <property type="evidence" value="ECO:0007669"/>
    <property type="project" value="UniProtKB-UniRule"/>
</dbReference>
<evidence type="ECO:0000313" key="6">
    <source>
        <dbReference type="Proteomes" id="UP000321562"/>
    </source>
</evidence>
<proteinExistence type="predicted"/>
<dbReference type="PROSITE" id="PS51123">
    <property type="entry name" value="OMPA_2"/>
    <property type="match status" value="1"/>
</dbReference>
<evidence type="ECO:0000259" key="4">
    <source>
        <dbReference type="PROSITE" id="PS51123"/>
    </source>
</evidence>
<feature type="region of interest" description="Disordered" evidence="2">
    <location>
        <begin position="637"/>
        <end position="723"/>
    </location>
</feature>
<reference evidence="5 6" key="1">
    <citation type="submission" date="2019-08" db="EMBL/GenBank/DDBJ databases">
        <authorList>
            <person name="Ye J."/>
        </authorList>
    </citation>
    <scope>NUCLEOTIDE SEQUENCE [LARGE SCALE GENOMIC DNA]</scope>
    <source>
        <strain evidence="5 6">TK008</strain>
    </source>
</reference>
<dbReference type="InterPro" id="IPR006665">
    <property type="entry name" value="OmpA-like"/>
</dbReference>
<comment type="caution">
    <text evidence="5">The sequence shown here is derived from an EMBL/GenBank/DDBJ whole genome shotgun (WGS) entry which is preliminary data.</text>
</comment>
<dbReference type="Proteomes" id="UP000321562">
    <property type="component" value="Unassembled WGS sequence"/>
</dbReference>
<evidence type="ECO:0000256" key="1">
    <source>
        <dbReference type="PROSITE-ProRule" id="PRU00473"/>
    </source>
</evidence>